<evidence type="ECO:0000256" key="1">
    <source>
        <dbReference type="SAM" id="MobiDB-lite"/>
    </source>
</evidence>
<keyword evidence="4" id="KW-1185">Reference proteome</keyword>
<reference evidence="4" key="1">
    <citation type="submission" date="2016-10" db="EMBL/GenBank/DDBJ databases">
        <authorList>
            <person name="Varghese N."/>
            <person name="Submissions S."/>
        </authorList>
    </citation>
    <scope>NUCLEOTIDE SEQUENCE [LARGE SCALE GENOMIC DNA]</scope>
    <source>
        <strain evidence="4">CGMCC 4.3504</strain>
    </source>
</reference>
<dbReference type="AlphaFoldDB" id="A0A1G6NXY5"/>
<keyword evidence="2" id="KW-1133">Transmembrane helix</keyword>
<accession>A0A1G6NXY5</accession>
<dbReference type="EMBL" id="FMZK01000003">
    <property type="protein sequence ID" value="SDC72783.1"/>
    <property type="molecule type" value="Genomic_DNA"/>
</dbReference>
<dbReference type="STRING" id="67344.SAMN05216505_103318"/>
<feature type="compositionally biased region" description="Pro residues" evidence="1">
    <location>
        <begin position="35"/>
        <end position="59"/>
    </location>
</feature>
<keyword evidence="2" id="KW-0812">Transmembrane</keyword>
<proteinExistence type="predicted"/>
<feature type="compositionally biased region" description="Low complexity" evidence="1">
    <location>
        <begin position="60"/>
        <end position="79"/>
    </location>
</feature>
<evidence type="ECO:0000313" key="3">
    <source>
        <dbReference type="EMBL" id="SDC72783.1"/>
    </source>
</evidence>
<sequence>MSGAPRYWNEETQRWEEGSPGEQGETGGGAAAPPARTPSPAAPPPPAAPPSPEVPPSPDPSSSTPTLTGVRWPDGGAPRPSGPSGPPPWSSPEPPHGPAGPPGPPAHPAPVRPGLDRRRVWSVVGGATVVGVVVGLVLTQTLGGDGGTEGRGDGKAAPTSASRPAASGSPGTERAPRPPASATGEPTSPAPGPDGAVPAGYDRYADSEGFTIARPAGWTRSSVSSQYGMDVVTYRSPDRGMRLQVFEVAEPSPDASYALFLSDATPKAPGFERLSLETLDDGDFTGSRLEYLADSMKGEPDIGTWHVVDLRFQAADGKLYALAAYGADADGHEDERELVRTALAHFCPPETTCGTTTNPG</sequence>
<feature type="compositionally biased region" description="Pro residues" evidence="1">
    <location>
        <begin position="80"/>
        <end position="111"/>
    </location>
</feature>
<organism evidence="3 4">
    <name type="scientific">Streptomyces prasinopilosus</name>
    <dbReference type="NCBI Taxonomy" id="67344"/>
    <lineage>
        <taxon>Bacteria</taxon>
        <taxon>Bacillati</taxon>
        <taxon>Actinomycetota</taxon>
        <taxon>Actinomycetes</taxon>
        <taxon>Kitasatosporales</taxon>
        <taxon>Streptomycetaceae</taxon>
        <taxon>Streptomyces</taxon>
    </lineage>
</organism>
<evidence type="ECO:0000313" key="4">
    <source>
        <dbReference type="Proteomes" id="UP000182100"/>
    </source>
</evidence>
<feature type="transmembrane region" description="Helical" evidence="2">
    <location>
        <begin position="120"/>
        <end position="138"/>
    </location>
</feature>
<protein>
    <submittedName>
        <fullName evidence="3">Uncharacterized protein</fullName>
    </submittedName>
</protein>
<dbReference type="Proteomes" id="UP000182100">
    <property type="component" value="Unassembled WGS sequence"/>
</dbReference>
<evidence type="ECO:0000256" key="2">
    <source>
        <dbReference type="SAM" id="Phobius"/>
    </source>
</evidence>
<gene>
    <name evidence="3" type="ORF">SAMN05216505_103318</name>
</gene>
<keyword evidence="2" id="KW-0472">Membrane</keyword>
<feature type="compositionally biased region" description="Basic and acidic residues" evidence="1">
    <location>
        <begin position="8"/>
        <end position="17"/>
    </location>
</feature>
<feature type="region of interest" description="Disordered" evidence="1">
    <location>
        <begin position="1"/>
        <end position="113"/>
    </location>
</feature>
<feature type="compositionally biased region" description="Low complexity" evidence="1">
    <location>
        <begin position="156"/>
        <end position="172"/>
    </location>
</feature>
<feature type="region of interest" description="Disordered" evidence="1">
    <location>
        <begin position="141"/>
        <end position="202"/>
    </location>
</feature>
<name>A0A1G6NXY5_9ACTN</name>